<dbReference type="Gene3D" id="3.80.10.10">
    <property type="entry name" value="Ribonuclease Inhibitor"/>
    <property type="match status" value="1"/>
</dbReference>
<dbReference type="EMBL" id="CAJOBC010009347">
    <property type="protein sequence ID" value="CAF3985550.1"/>
    <property type="molecule type" value="Genomic_DNA"/>
</dbReference>
<evidence type="ECO:0000256" key="1">
    <source>
        <dbReference type="ARBA" id="ARBA00022614"/>
    </source>
</evidence>
<dbReference type="Proteomes" id="UP000663829">
    <property type="component" value="Unassembled WGS sequence"/>
</dbReference>
<dbReference type="InterPro" id="IPR050541">
    <property type="entry name" value="LRR_TM_domain-containing"/>
</dbReference>
<reference evidence="4" key="1">
    <citation type="submission" date="2021-02" db="EMBL/GenBank/DDBJ databases">
        <authorList>
            <person name="Nowell W R."/>
        </authorList>
    </citation>
    <scope>NUCLEOTIDE SEQUENCE</scope>
</reference>
<keyword evidence="8" id="KW-1185">Reference proteome</keyword>
<dbReference type="PRINTS" id="PR00019">
    <property type="entry name" value="LEURICHRPT"/>
</dbReference>
<evidence type="ECO:0000313" key="8">
    <source>
        <dbReference type="Proteomes" id="UP000663829"/>
    </source>
</evidence>
<keyword evidence="3" id="KW-0677">Repeat</keyword>
<comment type="caution">
    <text evidence="4">The sequence shown here is derived from an EMBL/GenBank/DDBJ whole genome shotgun (WGS) entry which is preliminary data.</text>
</comment>
<keyword evidence="1" id="KW-0433">Leucine-rich repeat</keyword>
<dbReference type="SUPFAM" id="SSF52058">
    <property type="entry name" value="L domain-like"/>
    <property type="match status" value="1"/>
</dbReference>
<dbReference type="PROSITE" id="PS51450">
    <property type="entry name" value="LRR"/>
    <property type="match status" value="1"/>
</dbReference>
<dbReference type="SMART" id="SM00369">
    <property type="entry name" value="LRR_TYP"/>
    <property type="match status" value="3"/>
</dbReference>
<dbReference type="InterPro" id="IPR032675">
    <property type="entry name" value="LRR_dom_sf"/>
</dbReference>
<evidence type="ECO:0000313" key="4">
    <source>
        <dbReference type="EMBL" id="CAF1222255.1"/>
    </source>
</evidence>
<dbReference type="Proteomes" id="UP000682733">
    <property type="component" value="Unassembled WGS sequence"/>
</dbReference>
<sequence length="248" mass="29522">MPVINNKVLCDQCLSCRLSSSCYECYNKIPNDLTNIEIFHLICTKNLIIFKDQQKFYSIIKQFSMTNCTMHIFYFDQFTMWNYLDNLSLTYAKLNRLSSKNLHRTPSIPPTSPILYTLKTLNLSHNSLRTLTKEFSYYLPSLVKLDLSFNHLLFIKRKTFSDLLQLEQLYLNDNYLKRILINVLPKTWLNSIDYQIENDNYILELDKNPRHCTCNNLLRLMPNILQFKLKRDKMPLCHSPIIHVNRYS</sequence>
<name>A0A814XXV9_9BILA</name>
<protein>
    <submittedName>
        <fullName evidence="4">Uncharacterized protein</fullName>
    </submittedName>
</protein>
<dbReference type="Pfam" id="PF13855">
    <property type="entry name" value="LRR_8"/>
    <property type="match status" value="1"/>
</dbReference>
<dbReference type="Proteomes" id="UP000681722">
    <property type="component" value="Unassembled WGS sequence"/>
</dbReference>
<dbReference type="InterPro" id="IPR001611">
    <property type="entry name" value="Leu-rich_rpt"/>
</dbReference>
<dbReference type="PANTHER" id="PTHR24369">
    <property type="entry name" value="ANTIGEN BSP, PUTATIVE-RELATED"/>
    <property type="match status" value="1"/>
</dbReference>
<dbReference type="PANTHER" id="PTHR24369:SF210">
    <property type="entry name" value="CHAOPTIN-RELATED"/>
    <property type="match status" value="1"/>
</dbReference>
<evidence type="ECO:0000313" key="7">
    <source>
        <dbReference type="EMBL" id="CAF4275341.1"/>
    </source>
</evidence>
<keyword evidence="2" id="KW-0732">Signal</keyword>
<dbReference type="AlphaFoldDB" id="A0A814XXV9"/>
<dbReference type="EMBL" id="CAJOBA010054508">
    <property type="protein sequence ID" value="CAF4275341.1"/>
    <property type="molecule type" value="Genomic_DNA"/>
</dbReference>
<dbReference type="EMBL" id="CAJNOK010032564">
    <property type="protein sequence ID" value="CAF1485476.1"/>
    <property type="molecule type" value="Genomic_DNA"/>
</dbReference>
<evidence type="ECO:0000256" key="3">
    <source>
        <dbReference type="ARBA" id="ARBA00022737"/>
    </source>
</evidence>
<evidence type="ECO:0000256" key="2">
    <source>
        <dbReference type="ARBA" id="ARBA00022729"/>
    </source>
</evidence>
<evidence type="ECO:0000313" key="6">
    <source>
        <dbReference type="EMBL" id="CAF3985550.1"/>
    </source>
</evidence>
<dbReference type="OrthoDB" id="694479at2759"/>
<accession>A0A814XXV9</accession>
<dbReference type="InterPro" id="IPR003591">
    <property type="entry name" value="Leu-rich_rpt_typical-subtyp"/>
</dbReference>
<gene>
    <name evidence="4" type="ORF">GPM918_LOCUS24747</name>
    <name evidence="5" type="ORF">OVA965_LOCUS36256</name>
    <name evidence="6" type="ORF">SRO942_LOCUS24750</name>
    <name evidence="7" type="ORF">TMI583_LOCUS37260</name>
</gene>
<organism evidence="4 8">
    <name type="scientific">Didymodactylos carnosus</name>
    <dbReference type="NCBI Taxonomy" id="1234261"/>
    <lineage>
        <taxon>Eukaryota</taxon>
        <taxon>Metazoa</taxon>
        <taxon>Spiralia</taxon>
        <taxon>Gnathifera</taxon>
        <taxon>Rotifera</taxon>
        <taxon>Eurotatoria</taxon>
        <taxon>Bdelloidea</taxon>
        <taxon>Philodinida</taxon>
        <taxon>Philodinidae</taxon>
        <taxon>Didymodactylos</taxon>
    </lineage>
</organism>
<dbReference type="GO" id="GO:0005886">
    <property type="term" value="C:plasma membrane"/>
    <property type="evidence" value="ECO:0007669"/>
    <property type="project" value="TreeGrafter"/>
</dbReference>
<dbReference type="Proteomes" id="UP000677228">
    <property type="component" value="Unassembled WGS sequence"/>
</dbReference>
<proteinExistence type="predicted"/>
<evidence type="ECO:0000313" key="5">
    <source>
        <dbReference type="EMBL" id="CAF1485476.1"/>
    </source>
</evidence>
<dbReference type="EMBL" id="CAJNOQ010009344">
    <property type="protein sequence ID" value="CAF1222255.1"/>
    <property type="molecule type" value="Genomic_DNA"/>
</dbReference>